<protein>
    <recommendedName>
        <fullName evidence="4">Ser-Thr-rich glycosyl-phosphatidyl-inositol-anchored membrane family-domain-containing protein</fullName>
    </recommendedName>
</protein>
<evidence type="ECO:0008006" key="4">
    <source>
        <dbReference type="Google" id="ProtNLM"/>
    </source>
</evidence>
<reference evidence="2 3" key="1">
    <citation type="submission" date="2018-06" db="EMBL/GenBank/DDBJ databases">
        <title>Comparative genomics reveals the genomic features of Rhizophagus irregularis, R. cerebriforme, R. diaphanum and Gigaspora rosea, and their symbiotic lifestyle signature.</title>
        <authorList>
            <person name="Morin E."/>
            <person name="San Clemente H."/>
            <person name="Chen E.C.H."/>
            <person name="De La Providencia I."/>
            <person name="Hainaut M."/>
            <person name="Kuo A."/>
            <person name="Kohler A."/>
            <person name="Murat C."/>
            <person name="Tang N."/>
            <person name="Roy S."/>
            <person name="Loubradou J."/>
            <person name="Henrissat B."/>
            <person name="Grigoriev I.V."/>
            <person name="Corradi N."/>
            <person name="Roux C."/>
            <person name="Martin F.M."/>
        </authorList>
    </citation>
    <scope>NUCLEOTIDE SEQUENCE [LARGE SCALE GENOMIC DNA]</scope>
    <source>
        <strain evidence="2 3">DAOM 227022</strain>
    </source>
</reference>
<sequence>MKFFLLPTLIFFTLILCITSLPQEPDFAVTPKISVKLVGPNEKDKEPAIPIFPLNSDLKIEWTSEGIKENPIVLLQVFYIFPTLPNETYVPLLKEPKDLYLNDKSFKLKLDSNLFEAEEKFYMVTVTMKDDQEVVGKSKSFGVCSRCE</sequence>
<organism evidence="2 3">
    <name type="scientific">Glomus cerebriforme</name>
    <dbReference type="NCBI Taxonomy" id="658196"/>
    <lineage>
        <taxon>Eukaryota</taxon>
        <taxon>Fungi</taxon>
        <taxon>Fungi incertae sedis</taxon>
        <taxon>Mucoromycota</taxon>
        <taxon>Glomeromycotina</taxon>
        <taxon>Glomeromycetes</taxon>
        <taxon>Glomerales</taxon>
        <taxon>Glomeraceae</taxon>
        <taxon>Glomus</taxon>
    </lineage>
</organism>
<dbReference type="AlphaFoldDB" id="A0A397SQH1"/>
<evidence type="ECO:0000313" key="3">
    <source>
        <dbReference type="Proteomes" id="UP000265703"/>
    </source>
</evidence>
<proteinExistence type="predicted"/>
<accession>A0A397SQH1</accession>
<dbReference type="OrthoDB" id="2343125at2759"/>
<comment type="caution">
    <text evidence="2">The sequence shown here is derived from an EMBL/GenBank/DDBJ whole genome shotgun (WGS) entry which is preliminary data.</text>
</comment>
<keyword evidence="3" id="KW-1185">Reference proteome</keyword>
<feature type="signal peptide" evidence="1">
    <location>
        <begin position="1"/>
        <end position="20"/>
    </location>
</feature>
<evidence type="ECO:0000256" key="1">
    <source>
        <dbReference type="SAM" id="SignalP"/>
    </source>
</evidence>
<gene>
    <name evidence="2" type="ORF">C1645_807899</name>
</gene>
<keyword evidence="1" id="KW-0732">Signal</keyword>
<evidence type="ECO:0000313" key="2">
    <source>
        <dbReference type="EMBL" id="RIA86177.1"/>
    </source>
</evidence>
<feature type="chain" id="PRO_5017486871" description="Ser-Thr-rich glycosyl-phosphatidyl-inositol-anchored membrane family-domain-containing protein" evidence="1">
    <location>
        <begin position="21"/>
        <end position="148"/>
    </location>
</feature>
<dbReference type="EMBL" id="QKYT01000378">
    <property type="protein sequence ID" value="RIA86177.1"/>
    <property type="molecule type" value="Genomic_DNA"/>
</dbReference>
<name>A0A397SQH1_9GLOM</name>
<dbReference type="Proteomes" id="UP000265703">
    <property type="component" value="Unassembled WGS sequence"/>
</dbReference>